<evidence type="ECO:0000313" key="1">
    <source>
        <dbReference type="EMBL" id="WNZ24644.1"/>
    </source>
</evidence>
<dbReference type="RefSeq" id="WP_316430538.1">
    <property type="nucleotide sequence ID" value="NZ_CP053586.1"/>
</dbReference>
<reference evidence="1" key="1">
    <citation type="submission" date="2020-05" db="EMBL/GenBank/DDBJ databases">
        <authorList>
            <person name="Zhu T."/>
            <person name="Keshari N."/>
            <person name="Lu X."/>
        </authorList>
    </citation>
    <scope>NUCLEOTIDE SEQUENCE</scope>
    <source>
        <strain evidence="1">NK1-12</strain>
    </source>
</reference>
<dbReference type="EMBL" id="CP053586">
    <property type="protein sequence ID" value="WNZ24644.1"/>
    <property type="molecule type" value="Genomic_DNA"/>
</dbReference>
<accession>A0AA97AHL6</accession>
<protein>
    <submittedName>
        <fullName evidence="1">Uncharacterized protein</fullName>
    </submittedName>
</protein>
<sequence>MSYRDFTLEQIEQAFGLVIHGNVNLFGERHPAFVLNPAFVSYLDYSTKLALSINTEKARSEMIIAPILIELKRLTQDQISLFSGVEFNVDPTQGLNGYCDFIISRSTQQFYIQAPVAILVEAKNENIKGGLAQCFAAMIAANIFNQAKGNLIDTVYGAVTTGNQWKFLKITNNAAYIDTEDYYIDKLEKIVDILLSMVNVQPLALSV</sequence>
<gene>
    <name evidence="1" type="ORF">HJG54_18500</name>
</gene>
<name>A0AA97AHL6_9CYAN</name>
<proteinExistence type="predicted"/>
<organism evidence="1">
    <name type="scientific">Leptolyngbya sp. NK1-12</name>
    <dbReference type="NCBI Taxonomy" id="2547451"/>
    <lineage>
        <taxon>Bacteria</taxon>
        <taxon>Bacillati</taxon>
        <taxon>Cyanobacteriota</taxon>
        <taxon>Cyanophyceae</taxon>
        <taxon>Leptolyngbyales</taxon>
        <taxon>Leptolyngbyaceae</taxon>
        <taxon>Leptolyngbya group</taxon>
        <taxon>Leptolyngbya</taxon>
    </lineage>
</organism>
<dbReference type="AlphaFoldDB" id="A0AA97AHL6"/>